<reference evidence="2" key="1">
    <citation type="submission" date="2016-10" db="EMBL/GenBank/DDBJ databases">
        <authorList>
            <person name="Varghese N."/>
            <person name="Submissions S."/>
        </authorList>
    </citation>
    <scope>NUCLEOTIDE SEQUENCE [LARGE SCALE GENOMIC DNA]</scope>
    <source>
        <strain evidence="2">DUS833</strain>
    </source>
</reference>
<dbReference type="AlphaFoldDB" id="A0A1H1JZI3"/>
<evidence type="ECO:0000313" key="2">
    <source>
        <dbReference type="Proteomes" id="UP000199365"/>
    </source>
</evidence>
<evidence type="ECO:0000313" key="1">
    <source>
        <dbReference type="EMBL" id="SDR55374.1"/>
    </source>
</evidence>
<organism evidence="1 2">
    <name type="scientific">Paraburkholderia tuberum</name>
    <dbReference type="NCBI Taxonomy" id="157910"/>
    <lineage>
        <taxon>Bacteria</taxon>
        <taxon>Pseudomonadati</taxon>
        <taxon>Pseudomonadota</taxon>
        <taxon>Betaproteobacteria</taxon>
        <taxon>Burkholderiales</taxon>
        <taxon>Burkholderiaceae</taxon>
        <taxon>Paraburkholderia</taxon>
    </lineage>
</organism>
<protein>
    <submittedName>
        <fullName evidence="1">Uncharacterized protein</fullName>
    </submittedName>
</protein>
<accession>A0A1H1JZI3</accession>
<name>A0A1H1JZI3_9BURK</name>
<keyword evidence="2" id="KW-1185">Reference proteome</keyword>
<dbReference type="RefSeq" id="WP_143037264.1">
    <property type="nucleotide sequence ID" value="NZ_FNKX01000002.1"/>
</dbReference>
<dbReference type="EMBL" id="FNKX01000002">
    <property type="protein sequence ID" value="SDR55374.1"/>
    <property type="molecule type" value="Genomic_DNA"/>
</dbReference>
<sequence length="93" mass="10424">MFDERARVKALQFAQAHPWRRDVKRRNTGFAVTAATHVVFWRTLIQTVSDFLSNIGDAAFTSAVSTRPVLLAQALPRYSALAMPLKFSLSCAR</sequence>
<dbReference type="Proteomes" id="UP000199365">
    <property type="component" value="Unassembled WGS sequence"/>
</dbReference>
<proteinExistence type="predicted"/>
<gene>
    <name evidence="1" type="ORF">SAMN05445850_6061</name>
</gene>